<comment type="caution">
    <text evidence="2">The sequence shown here is derived from an EMBL/GenBank/DDBJ whole genome shotgun (WGS) entry which is preliminary data.</text>
</comment>
<name>A0ABD5VMC4_9EURY</name>
<organism evidence="2 3">
    <name type="scientific">Halorubellus litoreus</name>
    <dbReference type="NCBI Taxonomy" id="755308"/>
    <lineage>
        <taxon>Archaea</taxon>
        <taxon>Methanobacteriati</taxon>
        <taxon>Methanobacteriota</taxon>
        <taxon>Stenosarchaea group</taxon>
        <taxon>Halobacteria</taxon>
        <taxon>Halobacteriales</taxon>
        <taxon>Halorubellaceae</taxon>
        <taxon>Halorubellus</taxon>
    </lineage>
</organism>
<feature type="transmembrane region" description="Helical" evidence="1">
    <location>
        <begin position="35"/>
        <end position="58"/>
    </location>
</feature>
<keyword evidence="1" id="KW-0472">Membrane</keyword>
<sequence length="72" mass="7109">MPNSNLWMAVALLGLTSIGFGVVLALNVISGGVGVGFVAVGLALLLVSQGALSVYVVVANDPKTRGGALDGQ</sequence>
<dbReference type="Proteomes" id="UP001596395">
    <property type="component" value="Unassembled WGS sequence"/>
</dbReference>
<keyword evidence="1" id="KW-0812">Transmembrane</keyword>
<gene>
    <name evidence="2" type="ORF">ACFQGB_15900</name>
</gene>
<accession>A0ABD5VMC4</accession>
<proteinExistence type="predicted"/>
<keyword evidence="1" id="KW-1133">Transmembrane helix</keyword>
<reference evidence="2 3" key="1">
    <citation type="journal article" date="2019" name="Int. J. Syst. Evol. Microbiol.">
        <title>The Global Catalogue of Microorganisms (GCM) 10K type strain sequencing project: providing services to taxonomists for standard genome sequencing and annotation.</title>
        <authorList>
            <consortium name="The Broad Institute Genomics Platform"/>
            <consortium name="The Broad Institute Genome Sequencing Center for Infectious Disease"/>
            <person name="Wu L."/>
            <person name="Ma J."/>
        </authorList>
    </citation>
    <scope>NUCLEOTIDE SEQUENCE [LARGE SCALE GENOMIC DNA]</scope>
    <source>
        <strain evidence="2 3">GX26</strain>
    </source>
</reference>
<evidence type="ECO:0000313" key="2">
    <source>
        <dbReference type="EMBL" id="MFC6954347.1"/>
    </source>
</evidence>
<dbReference type="EMBL" id="JBHSXN010000003">
    <property type="protein sequence ID" value="MFC6954347.1"/>
    <property type="molecule type" value="Genomic_DNA"/>
</dbReference>
<dbReference type="AlphaFoldDB" id="A0ABD5VMC4"/>
<keyword evidence="3" id="KW-1185">Reference proteome</keyword>
<protein>
    <submittedName>
        <fullName evidence="2">Uncharacterized protein</fullName>
    </submittedName>
</protein>
<dbReference type="RefSeq" id="WP_336351299.1">
    <property type="nucleotide sequence ID" value="NZ_JAZAQL010000003.1"/>
</dbReference>
<evidence type="ECO:0000313" key="3">
    <source>
        <dbReference type="Proteomes" id="UP001596395"/>
    </source>
</evidence>
<evidence type="ECO:0000256" key="1">
    <source>
        <dbReference type="SAM" id="Phobius"/>
    </source>
</evidence>